<feature type="coiled-coil region" evidence="1">
    <location>
        <begin position="20"/>
        <end position="47"/>
    </location>
</feature>
<dbReference type="AlphaFoldDB" id="A0A5C6VWW1"/>
<accession>A0A5C6VWW1</accession>
<protein>
    <submittedName>
        <fullName evidence="2">YrzI family small protein</fullName>
    </submittedName>
</protein>
<dbReference type="EMBL" id="VOQF01000007">
    <property type="protein sequence ID" value="TXC90027.1"/>
    <property type="molecule type" value="Genomic_DNA"/>
</dbReference>
<comment type="caution">
    <text evidence="2">The sequence shown here is derived from an EMBL/GenBank/DDBJ whole genome shotgun (WGS) entry which is preliminary data.</text>
</comment>
<organism evidence="2 3">
    <name type="scientific">Metabacillus litoralis</name>
    <dbReference type="NCBI Taxonomy" id="152268"/>
    <lineage>
        <taxon>Bacteria</taxon>
        <taxon>Bacillati</taxon>
        <taxon>Bacillota</taxon>
        <taxon>Bacilli</taxon>
        <taxon>Bacillales</taxon>
        <taxon>Bacillaceae</taxon>
        <taxon>Metabacillus</taxon>
    </lineage>
</organism>
<dbReference type="InterPro" id="IPR012655">
    <property type="entry name" value="YrzI"/>
</dbReference>
<reference evidence="2 3" key="1">
    <citation type="journal article" date="2005" name="Int. J. Syst. Evol. Microbiol.">
        <title>Bacillus litoralis sp. nov., isolated from a tidal flat of the Yellow Sea in Korea.</title>
        <authorList>
            <person name="Yoon J.H."/>
            <person name="Oh T.K."/>
        </authorList>
    </citation>
    <scope>NUCLEOTIDE SEQUENCE [LARGE SCALE GENOMIC DNA]</scope>
    <source>
        <strain evidence="2 3">SW-211</strain>
    </source>
</reference>
<keyword evidence="3" id="KW-1185">Reference proteome</keyword>
<keyword evidence="1" id="KW-0175">Coiled coil</keyword>
<sequence length="48" mass="5990">MTINLFFITLTFSVSKRNQSKQEFEKNEQVQQKMKQLREKEYELFRNM</sequence>
<dbReference type="RefSeq" id="WP_146949097.1">
    <property type="nucleotide sequence ID" value="NZ_VOQF01000007.1"/>
</dbReference>
<dbReference type="Pfam" id="PF09501">
    <property type="entry name" value="Bac_small_YrzI"/>
    <property type="match status" value="1"/>
</dbReference>
<dbReference type="OrthoDB" id="2974285at2"/>
<gene>
    <name evidence="2" type="ORF">FS935_13235</name>
</gene>
<evidence type="ECO:0000256" key="1">
    <source>
        <dbReference type="SAM" id="Coils"/>
    </source>
</evidence>
<evidence type="ECO:0000313" key="3">
    <source>
        <dbReference type="Proteomes" id="UP000321363"/>
    </source>
</evidence>
<name>A0A5C6VWW1_9BACI</name>
<dbReference type="Proteomes" id="UP000321363">
    <property type="component" value="Unassembled WGS sequence"/>
</dbReference>
<evidence type="ECO:0000313" key="2">
    <source>
        <dbReference type="EMBL" id="TXC90027.1"/>
    </source>
</evidence>
<proteinExistence type="predicted"/>